<dbReference type="RefSeq" id="WP_019396765.1">
    <property type="nucleotide sequence ID" value="NZ_BIFN01000078.1"/>
</dbReference>
<evidence type="ECO:0000313" key="3">
    <source>
        <dbReference type="Proteomes" id="UP000194857"/>
    </source>
</evidence>
<dbReference type="Proteomes" id="UP000194857">
    <property type="component" value="Unassembled WGS sequence"/>
</dbReference>
<protein>
    <submittedName>
        <fullName evidence="1">Uncharacterized protein</fullName>
    </submittedName>
</protein>
<dbReference type="EMBL" id="RXTL01000049">
    <property type="protein sequence ID" value="RTS39876.1"/>
    <property type="molecule type" value="Genomic_DNA"/>
</dbReference>
<proteinExistence type="predicted"/>
<gene>
    <name evidence="1" type="ORF">CAZ10_36920</name>
    <name evidence="2" type="ORF">DY940_30955</name>
</gene>
<reference evidence="1 3" key="1">
    <citation type="submission" date="2017-05" db="EMBL/GenBank/DDBJ databases">
        <authorList>
            <person name="Song R."/>
            <person name="Chenine A.L."/>
            <person name="Ruprecht R.M."/>
        </authorList>
    </citation>
    <scope>NUCLEOTIDE SEQUENCE [LARGE SCALE GENOMIC DNA]</scope>
    <source>
        <strain evidence="1 3">S567_C10_BS</strain>
    </source>
</reference>
<evidence type="ECO:0000313" key="2">
    <source>
        <dbReference type="EMBL" id="RTS39876.1"/>
    </source>
</evidence>
<sequence length="65" mass="7292">MCDSILYAPMDELEFERLLGLATLFNDNDEWPIDFTELQELSELLGKLKSCVDVAIDNAPEAAKS</sequence>
<accession>A0A080VR85</accession>
<evidence type="ECO:0000313" key="4">
    <source>
        <dbReference type="Proteomes" id="UP000276985"/>
    </source>
</evidence>
<organism evidence="1 3">
    <name type="scientific">Pseudomonas aeruginosa</name>
    <dbReference type="NCBI Taxonomy" id="287"/>
    <lineage>
        <taxon>Bacteria</taxon>
        <taxon>Pseudomonadati</taxon>
        <taxon>Pseudomonadota</taxon>
        <taxon>Gammaproteobacteria</taxon>
        <taxon>Pseudomonadales</taxon>
        <taxon>Pseudomonadaceae</taxon>
        <taxon>Pseudomonas</taxon>
    </lineage>
</organism>
<reference evidence="2 4" key="2">
    <citation type="submission" date="2018-12" db="EMBL/GenBank/DDBJ databases">
        <title>Pseudomonas aeruginosa Diversity Panel.</title>
        <authorList>
            <person name="Snesrud E."/>
            <person name="Mcgann P."/>
        </authorList>
    </citation>
    <scope>NUCLEOTIDE SEQUENCE [LARGE SCALE GENOMIC DNA]</scope>
    <source>
        <strain evidence="2 4">MRSN6241</strain>
    </source>
</reference>
<comment type="caution">
    <text evidence="1">The sequence shown here is derived from an EMBL/GenBank/DDBJ whole genome shotgun (WGS) entry which is preliminary data.</text>
</comment>
<dbReference type="EMBL" id="NFFZ01000044">
    <property type="protein sequence ID" value="OTI54662.1"/>
    <property type="molecule type" value="Genomic_DNA"/>
</dbReference>
<dbReference type="Proteomes" id="UP000276985">
    <property type="component" value="Unassembled WGS sequence"/>
</dbReference>
<name>A0A080VR85_PSEAI</name>
<evidence type="ECO:0000313" key="1">
    <source>
        <dbReference type="EMBL" id="OTI54662.1"/>
    </source>
</evidence>
<dbReference type="AlphaFoldDB" id="A0A080VR85"/>